<organism evidence="2 3">
    <name type="scientific">Enterococcus thailandicus</name>
    <dbReference type="NCBI Taxonomy" id="417368"/>
    <lineage>
        <taxon>Bacteria</taxon>
        <taxon>Bacillati</taxon>
        <taxon>Bacillota</taxon>
        <taxon>Bacilli</taxon>
        <taxon>Lactobacillales</taxon>
        <taxon>Enterococcaceae</taxon>
        <taxon>Enterococcus</taxon>
    </lineage>
</organism>
<evidence type="ECO:0000259" key="1">
    <source>
        <dbReference type="Pfam" id="PF14493"/>
    </source>
</evidence>
<sequence>MLSFILSLFPTRNKLRVSSFYQLLTGKKTTSVLIFGFLNELLPAHSSLPELTQETYQQRLTELETSGLIQIEENEVFLTTRGRERQEKLNVLYPELRFDLYGRNWEEVWRLTKFAIQVVSYLAASQSDYLPAETSPFYTTRIKSWLAHSDCSKEQLADTFYHELSACLSKLTTEQANLLANQFSGFEQIGLLPYQLIETNEDETTIYLQQAQAVHAFLSQLKQFPDFLLAQLLLPVVAQNYNQSMLVTRQLFLEGYSLTEIMARRHLKKGTITDHLVEWALFLDDFPFYQLISKETNQLLASQTAPVQTWRYQELNETGTLDYGEFRFYQIRVLKGGQKDELIS</sequence>
<dbReference type="RefSeq" id="WP_067484875.1">
    <property type="nucleotide sequence ID" value="NZ_JARQAN010000009.1"/>
</dbReference>
<evidence type="ECO:0000313" key="3">
    <source>
        <dbReference type="Proteomes" id="UP000078516"/>
    </source>
</evidence>
<dbReference type="EMBL" id="LWMN01000016">
    <property type="protein sequence ID" value="OAQ54991.1"/>
    <property type="molecule type" value="Genomic_DNA"/>
</dbReference>
<protein>
    <recommendedName>
        <fullName evidence="1">Helicase Helix-turn-helix domain-containing protein</fullName>
    </recommendedName>
</protein>
<gene>
    <name evidence="2" type="ORF">A6E74_10340</name>
</gene>
<reference evidence="2 3" key="1">
    <citation type="submission" date="2016-04" db="EMBL/GenBank/DDBJ databases">
        <title>Draft genome of an Enterococcus thailandicus strain isolated from bovine feces.</title>
        <authorList>
            <person name="Beukers A.G."/>
            <person name="Zaheer R."/>
            <person name="Goji N."/>
            <person name="Cook S.R."/>
            <person name="Amoako K."/>
            <person name="Chaves A.V."/>
            <person name="Ward M.P."/>
            <person name="Mcallister T.A."/>
        </authorList>
    </citation>
    <scope>NUCLEOTIDE SEQUENCE [LARGE SCALE GENOMIC DNA]</scope>
    <source>
        <strain evidence="2 3">F0711D 46</strain>
    </source>
</reference>
<dbReference type="Pfam" id="PF14493">
    <property type="entry name" value="HTH_40"/>
    <property type="match status" value="1"/>
</dbReference>
<accession>A0A179EP16</accession>
<dbReference type="AlphaFoldDB" id="A0A179EP16"/>
<keyword evidence="3" id="KW-1185">Reference proteome</keyword>
<name>A0A179EP16_ENTTH</name>
<evidence type="ECO:0000313" key="2">
    <source>
        <dbReference type="EMBL" id="OAQ54991.1"/>
    </source>
</evidence>
<proteinExistence type="predicted"/>
<comment type="caution">
    <text evidence="2">The sequence shown here is derived from an EMBL/GenBank/DDBJ whole genome shotgun (WGS) entry which is preliminary data.</text>
</comment>
<dbReference type="InterPro" id="IPR029491">
    <property type="entry name" value="Helicase_HTH"/>
</dbReference>
<dbReference type="Proteomes" id="UP000078516">
    <property type="component" value="Unassembled WGS sequence"/>
</dbReference>
<feature type="domain" description="Helicase Helix-turn-helix" evidence="1">
    <location>
        <begin position="244"/>
        <end position="329"/>
    </location>
</feature>